<keyword evidence="4" id="KW-0479">Metal-binding</keyword>
<evidence type="ECO:0000256" key="5">
    <source>
        <dbReference type="ARBA" id="ARBA00022729"/>
    </source>
</evidence>
<keyword evidence="6" id="KW-0106">Calcium</keyword>
<organism evidence="12 13">
    <name type="scientific">Gasterosteus aculeatus aculeatus</name>
    <name type="common">three-spined stickleback</name>
    <dbReference type="NCBI Taxonomy" id="481459"/>
    <lineage>
        <taxon>Eukaryota</taxon>
        <taxon>Metazoa</taxon>
        <taxon>Chordata</taxon>
        <taxon>Craniata</taxon>
        <taxon>Vertebrata</taxon>
        <taxon>Euteleostomi</taxon>
        <taxon>Actinopterygii</taxon>
        <taxon>Neopterygii</taxon>
        <taxon>Teleostei</taxon>
        <taxon>Neoteleostei</taxon>
        <taxon>Acanthomorphata</taxon>
        <taxon>Eupercaria</taxon>
        <taxon>Perciformes</taxon>
        <taxon>Cottioidei</taxon>
        <taxon>Gasterosteales</taxon>
        <taxon>Gasterosteidae</taxon>
        <taxon>Gasterosteus</taxon>
    </lineage>
</organism>
<name>A0AAQ4QGV6_GASAC</name>
<dbReference type="Pfam" id="PF00354">
    <property type="entry name" value="Pentaxin"/>
    <property type="match status" value="1"/>
</dbReference>
<protein>
    <recommendedName>
        <fullName evidence="11">Pentraxin (PTX) domain-containing protein</fullName>
    </recommendedName>
</protein>
<dbReference type="PROSITE" id="PS51828">
    <property type="entry name" value="PTX_2"/>
    <property type="match status" value="1"/>
</dbReference>
<accession>A0AAQ4QGV6</accession>
<proteinExistence type="inferred from homology"/>
<comment type="similarity">
    <text evidence="8">Belongs to the pentraxin family.</text>
</comment>
<dbReference type="FunFam" id="2.60.120.200:FF:000070">
    <property type="entry name" value="Serum amyloid P-component"/>
    <property type="match status" value="1"/>
</dbReference>
<reference evidence="12" key="2">
    <citation type="submission" date="2025-08" db="UniProtKB">
        <authorList>
            <consortium name="Ensembl"/>
        </authorList>
    </citation>
    <scope>IDENTIFICATION</scope>
</reference>
<dbReference type="PRINTS" id="PR00895">
    <property type="entry name" value="PENTAXIN"/>
</dbReference>
<evidence type="ECO:0000256" key="1">
    <source>
        <dbReference type="ARBA" id="ARBA00001913"/>
    </source>
</evidence>
<dbReference type="AlphaFoldDB" id="A0AAQ4QGV6"/>
<keyword evidence="3" id="KW-0964">Secreted</keyword>
<dbReference type="SUPFAM" id="SSF49899">
    <property type="entry name" value="Concanavalin A-like lectins/glucanases"/>
    <property type="match status" value="1"/>
</dbReference>
<dbReference type="InterPro" id="IPR051005">
    <property type="entry name" value="Pentraxin_domain"/>
</dbReference>
<keyword evidence="10" id="KW-0472">Membrane</keyword>
<evidence type="ECO:0000256" key="8">
    <source>
        <dbReference type="ARBA" id="ARBA00038102"/>
    </source>
</evidence>
<evidence type="ECO:0000256" key="2">
    <source>
        <dbReference type="ARBA" id="ARBA00004613"/>
    </source>
</evidence>
<dbReference type="Ensembl" id="ENSGACT00000046074.1">
    <property type="protein sequence ID" value="ENSGACP00000049543.1"/>
    <property type="gene ID" value="ENSGACG00000030795.1"/>
</dbReference>
<dbReference type="Proteomes" id="UP000007635">
    <property type="component" value="Chromosome XX"/>
</dbReference>
<comment type="cofactor">
    <cofactor evidence="1">
        <name>Ca(2+)</name>
        <dbReference type="ChEBI" id="CHEBI:29108"/>
    </cofactor>
</comment>
<evidence type="ECO:0000256" key="6">
    <source>
        <dbReference type="ARBA" id="ARBA00022837"/>
    </source>
</evidence>
<evidence type="ECO:0000313" key="12">
    <source>
        <dbReference type="Ensembl" id="ENSGACP00000049543.1"/>
    </source>
</evidence>
<comment type="subcellular location">
    <subcellularLocation>
        <location evidence="2">Secreted</location>
    </subcellularLocation>
</comment>
<sequence length="260" mass="29393">MRKETQRHSDRNEEAVIVYISQSCSRCAKHPDTDFTMTFLLLLVMLTACAAIPQDLSGKMFTFPQQSATSLVKLTASELLYRAVTVCHRSFTDLKRDHALFSLAAPSNANEFLIFWDETKKGLEPHVKNAMTEYRGLDYKLNMWHSICTTWDSESGLVQMWFDGQPTIRKFITSGSAITGSNIIILGQEQDSYGGGYYLTQSFVGMMSDVHMWDHTLSPCEIHKYVDGLNFTPGNVLNWGALEFQITGKVIVEDKLNACY</sequence>
<evidence type="ECO:0000259" key="11">
    <source>
        <dbReference type="PROSITE" id="PS51828"/>
    </source>
</evidence>
<keyword evidence="7" id="KW-1015">Disulfide bond</keyword>
<keyword evidence="13" id="KW-1185">Reference proteome</keyword>
<feature type="domain" description="Pentraxin (PTX)" evidence="11">
    <location>
        <begin position="57"/>
        <end position="258"/>
    </location>
</feature>
<evidence type="ECO:0000256" key="7">
    <source>
        <dbReference type="ARBA" id="ARBA00023157"/>
    </source>
</evidence>
<dbReference type="SMART" id="SM00159">
    <property type="entry name" value="PTX"/>
    <property type="match status" value="1"/>
</dbReference>
<evidence type="ECO:0000313" key="13">
    <source>
        <dbReference type="Proteomes" id="UP000007635"/>
    </source>
</evidence>
<dbReference type="InterPro" id="IPR013320">
    <property type="entry name" value="ConA-like_dom_sf"/>
</dbReference>
<dbReference type="Gene3D" id="2.60.120.200">
    <property type="match status" value="1"/>
</dbReference>
<evidence type="ECO:0000256" key="9">
    <source>
        <dbReference type="PROSITE-ProRule" id="PRU01172"/>
    </source>
</evidence>
<comment type="caution">
    <text evidence="9">Lacks conserved residue(s) required for the propagation of feature annotation.</text>
</comment>
<evidence type="ECO:0000256" key="4">
    <source>
        <dbReference type="ARBA" id="ARBA00022723"/>
    </source>
</evidence>
<keyword evidence="10" id="KW-1133">Transmembrane helix</keyword>
<evidence type="ECO:0000256" key="3">
    <source>
        <dbReference type="ARBA" id="ARBA00022525"/>
    </source>
</evidence>
<feature type="transmembrane region" description="Helical" evidence="10">
    <location>
        <begin position="35"/>
        <end position="53"/>
    </location>
</feature>
<reference evidence="12 13" key="1">
    <citation type="journal article" date="2021" name="G3 (Bethesda)">
        <title>Improved contiguity of the threespine stickleback genome using long-read sequencing.</title>
        <authorList>
            <person name="Nath S."/>
            <person name="Shaw D.E."/>
            <person name="White M.A."/>
        </authorList>
    </citation>
    <scope>NUCLEOTIDE SEQUENCE [LARGE SCALE GENOMIC DNA]</scope>
    <source>
        <strain evidence="12 13">Lake Benthic</strain>
    </source>
</reference>
<dbReference type="PANTHER" id="PTHR45869">
    <property type="entry name" value="C-REACTIVE PROTEIN-RELATED"/>
    <property type="match status" value="1"/>
</dbReference>
<keyword evidence="5" id="KW-0732">Signal</keyword>
<reference evidence="12" key="3">
    <citation type="submission" date="2025-09" db="UniProtKB">
        <authorList>
            <consortium name="Ensembl"/>
        </authorList>
    </citation>
    <scope>IDENTIFICATION</scope>
</reference>
<dbReference type="GeneTree" id="ENSGT01100000263515"/>
<dbReference type="RefSeq" id="XP_040020723.1">
    <property type="nucleotide sequence ID" value="XM_040164789.1"/>
</dbReference>
<keyword evidence="10" id="KW-0812">Transmembrane</keyword>
<dbReference type="GeneID" id="120810332"/>
<dbReference type="InterPro" id="IPR001759">
    <property type="entry name" value="PTX_dom"/>
</dbReference>
<evidence type="ECO:0000256" key="10">
    <source>
        <dbReference type="SAM" id="Phobius"/>
    </source>
</evidence>
<dbReference type="GO" id="GO:0046872">
    <property type="term" value="F:metal ion binding"/>
    <property type="evidence" value="ECO:0007669"/>
    <property type="project" value="UniProtKB-KW"/>
</dbReference>
<dbReference type="PANTHER" id="PTHR45869:SF7">
    <property type="entry name" value="C-REACTIVE PROTEIN"/>
    <property type="match status" value="1"/>
</dbReference>
<dbReference type="GO" id="GO:0005576">
    <property type="term" value="C:extracellular region"/>
    <property type="evidence" value="ECO:0007669"/>
    <property type="project" value="UniProtKB-SubCell"/>
</dbReference>